<evidence type="ECO:0000313" key="3">
    <source>
        <dbReference type="Proteomes" id="UP001319080"/>
    </source>
</evidence>
<name>A0AAP2GQR9_9BACT</name>
<dbReference type="InterPro" id="IPR017853">
    <property type="entry name" value="GH"/>
</dbReference>
<keyword evidence="1" id="KW-0732">Signal</keyword>
<gene>
    <name evidence="2" type="ORF">KK062_17150</name>
</gene>
<feature type="signal peptide" evidence="1">
    <location>
        <begin position="1"/>
        <end position="22"/>
    </location>
</feature>
<dbReference type="Proteomes" id="UP001319080">
    <property type="component" value="Unassembled WGS sequence"/>
</dbReference>
<dbReference type="AlphaFoldDB" id="A0AAP2GQR9"/>
<dbReference type="SUPFAM" id="SSF51445">
    <property type="entry name" value="(Trans)glycosidases"/>
    <property type="match status" value="2"/>
</dbReference>
<dbReference type="RefSeq" id="WP_254085555.1">
    <property type="nucleotide sequence ID" value="NZ_JAHESE010000018.1"/>
</dbReference>
<keyword evidence="3" id="KW-1185">Reference proteome</keyword>
<sequence length="672" mass="73870">MRHLKKPLIQLLLICSAAAAWAQHPRQVVYRDVFYEAGAQQIIFGNDSIVLAFDRRDGAWTMLQHTSRPGNLMGARTVPDFNVNGQWIFQARAVPLKDFVVDIDPYRKYASMSLTWHIDDTYELTAVYTLFPGEAVIQRRSTLRVVRKQPQDVFKLEGFRFELPRIMLGEPSDCFVHAPGSLHPELLPLPATPYGSLVNRQAIYFPSAPDMGFGLLCLENREQARIFATWMSTTGEASYTPYIKTNGQTLLLCHDNWRQQYLQQDVAVSSDPQVISLRASLKEALTHYHQTETSNDRDPAPGGDHTILTIDVHRFPSGFKAVTSRLQRYKELGFTTVQLLIHRPGESSPMNPLKIDPALGTSADLKTLVDNAHGHGLKVMFALPLDGAGPAATLSVVQAALAGLDTYDVDGYKIQGASFQKVSWSLNDRAPAYCTGHGFVSLVSSIAQATRERNPGFILILDSPGLVPYTLPVLHVNESPASIHTALSRLAAGDFTAADYQQYLSAIYRISGTGASRVLSIDAPEKSAGSSSYSPPYFCLVAIHAFFGTPDVTLDPTGVKPAEEEYYKKIFQTKKKFAALRNSDVLLDAVQASDPNIFTGVRRSNTDAVLVVINMSADTVRTNINITPAVMPATRTLLFDNVLTGAPVKGNIAKIGLQLTLPPYQVLVAPLK</sequence>
<protein>
    <submittedName>
        <fullName evidence="2">Uncharacterized protein</fullName>
    </submittedName>
</protein>
<organism evidence="2 3">
    <name type="scientific">Dawidia cretensis</name>
    <dbReference type="NCBI Taxonomy" id="2782350"/>
    <lineage>
        <taxon>Bacteria</taxon>
        <taxon>Pseudomonadati</taxon>
        <taxon>Bacteroidota</taxon>
        <taxon>Cytophagia</taxon>
        <taxon>Cytophagales</taxon>
        <taxon>Chryseotaleaceae</taxon>
        <taxon>Dawidia</taxon>
    </lineage>
</organism>
<proteinExistence type="predicted"/>
<accession>A0AAP2GQR9</accession>
<comment type="caution">
    <text evidence="2">The sequence shown here is derived from an EMBL/GenBank/DDBJ whole genome shotgun (WGS) entry which is preliminary data.</text>
</comment>
<evidence type="ECO:0000313" key="2">
    <source>
        <dbReference type="EMBL" id="MBT1709976.1"/>
    </source>
</evidence>
<feature type="chain" id="PRO_5042995195" evidence="1">
    <location>
        <begin position="23"/>
        <end position="672"/>
    </location>
</feature>
<evidence type="ECO:0000256" key="1">
    <source>
        <dbReference type="SAM" id="SignalP"/>
    </source>
</evidence>
<dbReference type="Gene3D" id="3.20.20.80">
    <property type="entry name" value="Glycosidases"/>
    <property type="match status" value="1"/>
</dbReference>
<reference evidence="2 3" key="1">
    <citation type="submission" date="2021-05" db="EMBL/GenBank/DDBJ databases">
        <title>A Polyphasic approach of four new species of the genus Ohtaekwangia: Ohtaekwangia histidinii sp. nov., Ohtaekwangia cretensis sp. nov., Ohtaekwangia indiensis sp. nov., Ohtaekwangia reichenbachii sp. nov. from diverse environment.</title>
        <authorList>
            <person name="Octaviana S."/>
        </authorList>
    </citation>
    <scope>NUCLEOTIDE SEQUENCE [LARGE SCALE GENOMIC DNA]</scope>
    <source>
        <strain evidence="2 3">PWU5</strain>
    </source>
</reference>
<dbReference type="EMBL" id="JAHESE010000018">
    <property type="protein sequence ID" value="MBT1709976.1"/>
    <property type="molecule type" value="Genomic_DNA"/>
</dbReference>